<evidence type="ECO:0000256" key="8">
    <source>
        <dbReference type="ARBA" id="ARBA00023136"/>
    </source>
</evidence>
<protein>
    <submittedName>
        <fullName evidence="10">Alpha-D-ribose 1-methylphosphonate 5-triphosphate synthase subunit PhnL</fullName>
    </submittedName>
</protein>
<organism evidence="10 11">
    <name type="scientific">Psychrobacillus insolitus</name>
    <dbReference type="NCBI Taxonomy" id="1461"/>
    <lineage>
        <taxon>Bacteria</taxon>
        <taxon>Bacillati</taxon>
        <taxon>Bacillota</taxon>
        <taxon>Bacilli</taxon>
        <taxon>Bacillales</taxon>
        <taxon>Bacillaceae</taxon>
        <taxon>Psychrobacillus</taxon>
    </lineage>
</organism>
<name>A0A2W7MD62_9BACI</name>
<dbReference type="InterPro" id="IPR012701">
    <property type="entry name" value="CP_lyase_PhnL"/>
</dbReference>
<evidence type="ECO:0000256" key="3">
    <source>
        <dbReference type="ARBA" id="ARBA00022448"/>
    </source>
</evidence>
<evidence type="ECO:0000256" key="5">
    <source>
        <dbReference type="ARBA" id="ARBA00022741"/>
    </source>
</evidence>
<dbReference type="PROSITE" id="PS50893">
    <property type="entry name" value="ABC_TRANSPORTER_2"/>
    <property type="match status" value="1"/>
</dbReference>
<dbReference type="Gene3D" id="3.40.50.300">
    <property type="entry name" value="P-loop containing nucleotide triphosphate hydrolases"/>
    <property type="match status" value="1"/>
</dbReference>
<gene>
    <name evidence="10" type="ORF">C7437_108117</name>
</gene>
<dbReference type="Proteomes" id="UP000248646">
    <property type="component" value="Unassembled WGS sequence"/>
</dbReference>
<evidence type="ECO:0000256" key="6">
    <source>
        <dbReference type="ARBA" id="ARBA00022840"/>
    </source>
</evidence>
<dbReference type="InterPro" id="IPR027417">
    <property type="entry name" value="P-loop_NTPase"/>
</dbReference>
<keyword evidence="8" id="KW-0472">Membrane</keyword>
<evidence type="ECO:0000256" key="2">
    <source>
        <dbReference type="ARBA" id="ARBA00005417"/>
    </source>
</evidence>
<dbReference type="GO" id="GO:0042626">
    <property type="term" value="F:ATPase-coupled transmembrane transporter activity"/>
    <property type="evidence" value="ECO:0007669"/>
    <property type="project" value="TreeGrafter"/>
</dbReference>
<evidence type="ECO:0000259" key="9">
    <source>
        <dbReference type="PROSITE" id="PS50893"/>
    </source>
</evidence>
<proteinExistence type="inferred from homology"/>
<keyword evidence="11" id="KW-1185">Reference proteome</keyword>
<comment type="caution">
    <text evidence="10">The sequence shown here is derived from an EMBL/GenBank/DDBJ whole genome shotgun (WGS) entry which is preliminary data.</text>
</comment>
<comment type="subcellular location">
    <subcellularLocation>
        <location evidence="1">Cell membrane</location>
        <topology evidence="1">Peripheral membrane protein</topology>
    </subcellularLocation>
</comment>
<evidence type="ECO:0000313" key="10">
    <source>
        <dbReference type="EMBL" id="PZX03020.1"/>
    </source>
</evidence>
<dbReference type="InterPro" id="IPR050095">
    <property type="entry name" value="ECF_ABC_transporter_ATP-bd"/>
</dbReference>
<accession>A0A2W7MD62</accession>
<evidence type="ECO:0000256" key="7">
    <source>
        <dbReference type="ARBA" id="ARBA00022967"/>
    </source>
</evidence>
<evidence type="ECO:0000256" key="1">
    <source>
        <dbReference type="ARBA" id="ARBA00004202"/>
    </source>
</evidence>
<dbReference type="AlphaFoldDB" id="A0A2W7MD62"/>
<comment type="similarity">
    <text evidence="2">Belongs to the ABC transporter superfamily.</text>
</comment>
<dbReference type="SMART" id="SM00382">
    <property type="entry name" value="AAA"/>
    <property type="match status" value="1"/>
</dbReference>
<dbReference type="GO" id="GO:0016887">
    <property type="term" value="F:ATP hydrolysis activity"/>
    <property type="evidence" value="ECO:0007669"/>
    <property type="project" value="InterPro"/>
</dbReference>
<dbReference type="OrthoDB" id="9810992at2"/>
<dbReference type="InterPro" id="IPR003439">
    <property type="entry name" value="ABC_transporter-like_ATP-bd"/>
</dbReference>
<reference evidence="10 11" key="1">
    <citation type="submission" date="2018-06" db="EMBL/GenBank/DDBJ databases">
        <title>Genomic Encyclopedia of Type Strains, Phase IV (KMG-IV): sequencing the most valuable type-strain genomes for metagenomic binning, comparative biology and taxonomic classification.</title>
        <authorList>
            <person name="Goeker M."/>
        </authorList>
    </citation>
    <scope>NUCLEOTIDE SEQUENCE [LARGE SCALE GENOMIC DNA]</scope>
    <source>
        <strain evidence="10 11">DSM 5</strain>
    </source>
</reference>
<keyword evidence="4" id="KW-1003">Cell membrane</keyword>
<dbReference type="SUPFAM" id="SSF52540">
    <property type="entry name" value="P-loop containing nucleoside triphosphate hydrolases"/>
    <property type="match status" value="1"/>
</dbReference>
<evidence type="ECO:0000256" key="4">
    <source>
        <dbReference type="ARBA" id="ARBA00022475"/>
    </source>
</evidence>
<keyword evidence="3" id="KW-0813">Transport</keyword>
<keyword evidence="5" id="KW-0547">Nucleotide-binding</keyword>
<dbReference type="PANTHER" id="PTHR43553">
    <property type="entry name" value="HEAVY METAL TRANSPORTER"/>
    <property type="match status" value="1"/>
</dbReference>
<feature type="domain" description="ABC transporter" evidence="9">
    <location>
        <begin position="4"/>
        <end position="239"/>
    </location>
</feature>
<dbReference type="GO" id="GO:0005524">
    <property type="term" value="F:ATP binding"/>
    <property type="evidence" value="ECO:0007669"/>
    <property type="project" value="UniProtKB-KW"/>
</dbReference>
<dbReference type="EMBL" id="QKZI01000008">
    <property type="protein sequence ID" value="PZX03020.1"/>
    <property type="molecule type" value="Genomic_DNA"/>
</dbReference>
<dbReference type="NCBIfam" id="TIGR02324">
    <property type="entry name" value="CP_lyasePhnL"/>
    <property type="match status" value="1"/>
</dbReference>
<evidence type="ECO:0000313" key="11">
    <source>
        <dbReference type="Proteomes" id="UP000248646"/>
    </source>
</evidence>
<keyword evidence="6" id="KW-0067">ATP-binding</keyword>
<sequence>MTMLEITDFGKRFTIHHLGKTMPATEHINFSLEAGEFIGIVGKSGSGKSTILKSIYRSYLPDTGKILYDSARFGLVDLATISEREMLYLRKYEIGYVSQFLNVMPRTTCRQLVINALLEMGETEEVALIEAEKALAHFEMNPKLWDSYPNTFSGGEKLRLNIAMATVKKPRLLLLDEPTASLDQQSKVRVREMIEKLKNKGTTLVGIFHDIEFMEGLCDKVFDMQTRELTLAKETVTHES</sequence>
<dbReference type="Pfam" id="PF00005">
    <property type="entry name" value="ABC_tran"/>
    <property type="match status" value="1"/>
</dbReference>
<dbReference type="GO" id="GO:0043190">
    <property type="term" value="C:ATP-binding cassette (ABC) transporter complex"/>
    <property type="evidence" value="ECO:0007669"/>
    <property type="project" value="TreeGrafter"/>
</dbReference>
<dbReference type="PANTHER" id="PTHR43553:SF27">
    <property type="entry name" value="ENERGY-COUPLING FACTOR TRANSPORTER ATP-BINDING PROTEIN ECFA2"/>
    <property type="match status" value="1"/>
</dbReference>
<keyword evidence="7" id="KW-1278">Translocase</keyword>
<dbReference type="RefSeq" id="WP_111440626.1">
    <property type="nucleotide sequence ID" value="NZ_QKZI01000008.1"/>
</dbReference>
<dbReference type="InterPro" id="IPR003593">
    <property type="entry name" value="AAA+_ATPase"/>
</dbReference>